<comment type="caution">
    <text evidence="1">The sequence shown here is derived from an EMBL/GenBank/DDBJ whole genome shotgun (WGS) entry which is preliminary data.</text>
</comment>
<reference evidence="1" key="1">
    <citation type="journal article" date="2021" name="New Phytol.">
        <title>Evolutionary innovations through gain and loss of genes in the ectomycorrhizal Boletales.</title>
        <authorList>
            <person name="Wu G."/>
            <person name="Miyauchi S."/>
            <person name="Morin E."/>
            <person name="Kuo A."/>
            <person name="Drula E."/>
            <person name="Varga T."/>
            <person name="Kohler A."/>
            <person name="Feng B."/>
            <person name="Cao Y."/>
            <person name="Lipzen A."/>
            <person name="Daum C."/>
            <person name="Hundley H."/>
            <person name="Pangilinan J."/>
            <person name="Johnson J."/>
            <person name="Barry K."/>
            <person name="LaButti K."/>
            <person name="Ng V."/>
            <person name="Ahrendt S."/>
            <person name="Min B."/>
            <person name="Choi I.G."/>
            <person name="Park H."/>
            <person name="Plett J.M."/>
            <person name="Magnuson J."/>
            <person name="Spatafora J.W."/>
            <person name="Nagy L.G."/>
            <person name="Henrissat B."/>
            <person name="Grigoriev I.V."/>
            <person name="Yang Z.L."/>
            <person name="Xu J."/>
            <person name="Martin F.M."/>
        </authorList>
    </citation>
    <scope>NUCLEOTIDE SEQUENCE</scope>
    <source>
        <strain evidence="1">KUC20120723A-06</strain>
    </source>
</reference>
<proteinExistence type="predicted"/>
<gene>
    <name evidence="1" type="ORF">BV22DRAFT_1030035</name>
</gene>
<feature type="non-terminal residue" evidence="1">
    <location>
        <position position="1"/>
    </location>
</feature>
<evidence type="ECO:0000313" key="2">
    <source>
        <dbReference type="Proteomes" id="UP000790709"/>
    </source>
</evidence>
<keyword evidence="2" id="KW-1185">Reference proteome</keyword>
<organism evidence="1 2">
    <name type="scientific">Leucogyrophana mollusca</name>
    <dbReference type="NCBI Taxonomy" id="85980"/>
    <lineage>
        <taxon>Eukaryota</taxon>
        <taxon>Fungi</taxon>
        <taxon>Dikarya</taxon>
        <taxon>Basidiomycota</taxon>
        <taxon>Agaricomycotina</taxon>
        <taxon>Agaricomycetes</taxon>
        <taxon>Agaricomycetidae</taxon>
        <taxon>Boletales</taxon>
        <taxon>Boletales incertae sedis</taxon>
        <taxon>Leucogyrophana</taxon>
    </lineage>
</organism>
<sequence length="519" mass="57666">MSFPQSLNFTTTCGVLLSGLCAASLVRLVVKARSPLSSLPLPPGPRPLPIVGNVKDAPTSFEWLTFAAWGKTYGDVVHFHVFGKSVVVLNSLKAAKSVLESQSAITSDRPRFAMISDLMGWSWALQFMSMGPRFRKYRKTVHRLLHAQAVRSYSPMIHEGSLALLNSLLEDPEHFQDHLKHHSGGLMMTILYGEKAGSVRDQYVHNADKAIDGLVLAGNFGNYLVDFLPFLKYVPEWMPGAGFKQKARIWRQDARNMIEIPFRRTKQLLDGGSVVPSVMSKLVNEQVDSSGEITDEELIMGAIGVLYVGGGDTALSALTSFVLAMLLHPEAQARAQAEISEVVGSQRLPDFSDRAALPYFECIMLEVLRWNPAVPLGVPHRCMEDCNYNNYRIPAGATVLANQWAILHDEDAYEDPLKFRPERFLDASKNDLAILDPREASFGFGRRVCPGRHFADDLLWLLMIHIIASFEISPVRDADGRLVMPSGAYLTGLVTHPEPFKCTFTPRSTTLAQLIRSRN</sequence>
<dbReference type="Proteomes" id="UP000790709">
    <property type="component" value="Unassembled WGS sequence"/>
</dbReference>
<evidence type="ECO:0000313" key="1">
    <source>
        <dbReference type="EMBL" id="KAH7929003.1"/>
    </source>
</evidence>
<dbReference type="EMBL" id="MU266346">
    <property type="protein sequence ID" value="KAH7929003.1"/>
    <property type="molecule type" value="Genomic_DNA"/>
</dbReference>
<protein>
    <submittedName>
        <fullName evidence="1">Cytochrome P450</fullName>
    </submittedName>
</protein>
<accession>A0ACB8BWL8</accession>
<name>A0ACB8BWL8_9AGAM</name>